<dbReference type="KEGG" id="ovi:T265_10162"/>
<dbReference type="GeneID" id="20324330"/>
<dbReference type="Proteomes" id="UP000054324">
    <property type="component" value="Unassembled WGS sequence"/>
</dbReference>
<gene>
    <name evidence="1" type="ORF">T265_10162</name>
</gene>
<protein>
    <submittedName>
        <fullName evidence="1">Uncharacterized protein</fullName>
    </submittedName>
</protein>
<keyword evidence="2" id="KW-1185">Reference proteome</keyword>
<dbReference type="AlphaFoldDB" id="A0A075A2B5"/>
<dbReference type="EMBL" id="KL596959">
    <property type="protein sequence ID" value="KER21539.1"/>
    <property type="molecule type" value="Genomic_DNA"/>
</dbReference>
<name>A0A075A2B5_OPIVI</name>
<proteinExistence type="predicted"/>
<organism evidence="1 2">
    <name type="scientific">Opisthorchis viverrini</name>
    <name type="common">Southeast Asian liver fluke</name>
    <dbReference type="NCBI Taxonomy" id="6198"/>
    <lineage>
        <taxon>Eukaryota</taxon>
        <taxon>Metazoa</taxon>
        <taxon>Spiralia</taxon>
        <taxon>Lophotrochozoa</taxon>
        <taxon>Platyhelminthes</taxon>
        <taxon>Trematoda</taxon>
        <taxon>Digenea</taxon>
        <taxon>Opisthorchiida</taxon>
        <taxon>Opisthorchiata</taxon>
        <taxon>Opisthorchiidae</taxon>
        <taxon>Opisthorchis</taxon>
    </lineage>
</organism>
<dbReference type="OrthoDB" id="6263752at2759"/>
<reference evidence="1 2" key="1">
    <citation type="submission" date="2013-11" db="EMBL/GenBank/DDBJ databases">
        <title>Opisthorchis viverrini - life in the bile duct.</title>
        <authorList>
            <person name="Young N.D."/>
            <person name="Nagarajan N."/>
            <person name="Lin S.J."/>
            <person name="Korhonen P.K."/>
            <person name="Jex A.R."/>
            <person name="Hall R.S."/>
            <person name="Safavi-Hemami H."/>
            <person name="Kaewkong W."/>
            <person name="Bertrand D."/>
            <person name="Gao S."/>
            <person name="Seet Q."/>
            <person name="Wongkham S."/>
            <person name="Teh B.T."/>
            <person name="Wongkham C."/>
            <person name="Intapan P.M."/>
            <person name="Maleewong W."/>
            <person name="Yang X."/>
            <person name="Hu M."/>
            <person name="Wang Z."/>
            <person name="Hofmann A."/>
            <person name="Sternberg P.W."/>
            <person name="Tan P."/>
            <person name="Wang J."/>
            <person name="Gasser R.B."/>
        </authorList>
    </citation>
    <scope>NUCLEOTIDE SEQUENCE [LARGE SCALE GENOMIC DNA]</scope>
</reference>
<evidence type="ECO:0000313" key="1">
    <source>
        <dbReference type="EMBL" id="KER21539.1"/>
    </source>
</evidence>
<dbReference type="RefSeq" id="XP_009174716.1">
    <property type="nucleotide sequence ID" value="XM_009176452.1"/>
</dbReference>
<accession>A0A075A2B5</accession>
<dbReference type="CTD" id="20324330"/>
<evidence type="ECO:0000313" key="2">
    <source>
        <dbReference type="Proteomes" id="UP000054324"/>
    </source>
</evidence>
<sequence length="209" mass="23760">MAVVVPFRCPAAMPLKGSARAGILPGCPSLDRESRAPKIGFETRTFRSLIKLEDGTLKLFAERGRVLETQISYRMATKRTSEQSDRRPLCQDIKLRFLPFNRCGSVVTPVLGFRGPMQKKAYNMPDQLCFIQLLADNAQDSPNYATDSGGFHYMEIRMLDYCDIYQLVFPFLNSQCPTAYRKDVWIRVSVINDKKLILCKSLLHSDVKP</sequence>